<name>A0A9N9FQM6_9GLOM</name>
<gene>
    <name evidence="2" type="ORF">AGERDE_LOCUS6599</name>
</gene>
<dbReference type="OrthoDB" id="432528at2759"/>
<dbReference type="Proteomes" id="UP000789831">
    <property type="component" value="Unassembled WGS sequence"/>
</dbReference>
<evidence type="ECO:0000313" key="2">
    <source>
        <dbReference type="EMBL" id="CAG8549637.1"/>
    </source>
</evidence>
<dbReference type="AlphaFoldDB" id="A0A9N9FQM6"/>
<sequence length="117" mass="12453">MKLSSASTNPTEDPNARTMQDDKGQSYKTASWARVTPLKAQNQDTVRALSFTYLGGVSKILPPISNKCQSPHSATLLPNGRLIFIGGNAVEVVSSSNGSTTSVSAADINQFRRGKLV</sequence>
<feature type="compositionally biased region" description="Polar residues" evidence="1">
    <location>
        <begin position="1"/>
        <end position="12"/>
    </location>
</feature>
<evidence type="ECO:0000256" key="1">
    <source>
        <dbReference type="SAM" id="MobiDB-lite"/>
    </source>
</evidence>
<dbReference type="EMBL" id="CAJVPL010001053">
    <property type="protein sequence ID" value="CAG8549637.1"/>
    <property type="molecule type" value="Genomic_DNA"/>
</dbReference>
<feature type="region of interest" description="Disordered" evidence="1">
    <location>
        <begin position="1"/>
        <end position="28"/>
    </location>
</feature>
<organism evidence="2 3">
    <name type="scientific">Ambispora gerdemannii</name>
    <dbReference type="NCBI Taxonomy" id="144530"/>
    <lineage>
        <taxon>Eukaryota</taxon>
        <taxon>Fungi</taxon>
        <taxon>Fungi incertae sedis</taxon>
        <taxon>Mucoromycota</taxon>
        <taxon>Glomeromycotina</taxon>
        <taxon>Glomeromycetes</taxon>
        <taxon>Archaeosporales</taxon>
        <taxon>Ambisporaceae</taxon>
        <taxon>Ambispora</taxon>
    </lineage>
</organism>
<accession>A0A9N9FQM6</accession>
<evidence type="ECO:0000313" key="3">
    <source>
        <dbReference type="Proteomes" id="UP000789831"/>
    </source>
</evidence>
<protein>
    <submittedName>
        <fullName evidence="2">6598_t:CDS:1</fullName>
    </submittedName>
</protein>
<keyword evidence="3" id="KW-1185">Reference proteome</keyword>
<proteinExistence type="predicted"/>
<comment type="caution">
    <text evidence="2">The sequence shown here is derived from an EMBL/GenBank/DDBJ whole genome shotgun (WGS) entry which is preliminary data.</text>
</comment>
<reference evidence="2" key="1">
    <citation type="submission" date="2021-06" db="EMBL/GenBank/DDBJ databases">
        <authorList>
            <person name="Kallberg Y."/>
            <person name="Tangrot J."/>
            <person name="Rosling A."/>
        </authorList>
    </citation>
    <scope>NUCLEOTIDE SEQUENCE</scope>
    <source>
        <strain evidence="2">MT106</strain>
    </source>
</reference>